<dbReference type="Pfam" id="PF13761">
    <property type="entry name" value="DUF4166"/>
    <property type="match status" value="1"/>
</dbReference>
<dbReference type="OrthoDB" id="528778at2"/>
<dbReference type="AlphaFoldDB" id="A0A1I0NAD5"/>
<evidence type="ECO:0000313" key="4">
    <source>
        <dbReference type="Proteomes" id="UP000199167"/>
    </source>
</evidence>
<feature type="domain" description="Saccharopine dehydrogenase NADP binding" evidence="1">
    <location>
        <begin position="3"/>
        <end position="122"/>
    </location>
</feature>
<evidence type="ECO:0000313" key="3">
    <source>
        <dbReference type="EMBL" id="SEV97466.1"/>
    </source>
</evidence>
<dbReference type="Pfam" id="PF03435">
    <property type="entry name" value="Sacchrp_dh_NADP"/>
    <property type="match status" value="1"/>
</dbReference>
<protein>
    <submittedName>
        <fullName evidence="3">Saccharopine dehydrogenase NADP binding domain-containing protein</fullName>
    </submittedName>
</protein>
<dbReference type="STRING" id="364200.SAMN04488515_0469"/>
<evidence type="ECO:0000259" key="1">
    <source>
        <dbReference type="Pfam" id="PF03435"/>
    </source>
</evidence>
<gene>
    <name evidence="3" type="ORF">SAMN04488515_0469</name>
</gene>
<name>A0A1I0NAD5_9RHOB</name>
<evidence type="ECO:0000259" key="2">
    <source>
        <dbReference type="Pfam" id="PF13761"/>
    </source>
</evidence>
<dbReference type="Proteomes" id="UP000199167">
    <property type="component" value="Unassembled WGS sequence"/>
</dbReference>
<keyword evidence="4" id="KW-1185">Reference proteome</keyword>
<dbReference type="SUPFAM" id="SSF51735">
    <property type="entry name" value="NAD(P)-binding Rossmann-fold domains"/>
    <property type="match status" value="1"/>
</dbReference>
<dbReference type="PANTHER" id="PTHR43796">
    <property type="entry name" value="CARBOXYNORSPERMIDINE SYNTHASE"/>
    <property type="match status" value="1"/>
</dbReference>
<feature type="domain" description="DUF4166" evidence="2">
    <location>
        <begin position="376"/>
        <end position="532"/>
    </location>
</feature>
<sequence>MKVAVLGGYGVFGSRLCRLLVRDKHDVIVAGRNAESAGALAQELDASSLTLDRAGNLAPLWAMAPDAIVDAAGPFHAYGDDPYRLAREAIANGVHYLDLADDADFCAGIKVLDEAAKAAGVFALSGMSSVPALSSAAVAALREGADSIDLIETAILPGNRAPRGQAVVDSILFQAGTDIDVTVDGAVTQVQSWSHAQVFDLPGGIKRRGYAIRVPDQSLFPAHFGARTVTFHAGLEVGLMNHGLAAFAWLRHKIGFGIPDWFARTVRRAAVLVGWLGTDTGGMSVRVVQRNGAQWHARTWRLLARKGEGPFIPAVSARTVLRKPYDVPTGARAGLEAFTLTEAENAMSDLAVETDMAAEVLVPLFPSVLGTEFMTLAPAVQASHQVFAPKRLTGTARITRSRGIWPNLIAIIFGFPAAAQDIPVRVLKTPHAKGETWVRQFGRQSFMSHLRRGPRGITESFGPFTFDLGLYAKDGNLHYPITGGRLGPLPLPTAFLPESVAVERAVDGAFTFDVSIRAPLTRQLIVRYEGTLFHTDR</sequence>
<dbReference type="InterPro" id="IPR036291">
    <property type="entry name" value="NAD(P)-bd_dom_sf"/>
</dbReference>
<dbReference type="PANTHER" id="PTHR43796:SF2">
    <property type="entry name" value="CARBOXYNORSPERMIDINE SYNTHASE"/>
    <property type="match status" value="1"/>
</dbReference>
<dbReference type="RefSeq" id="WP_089989800.1">
    <property type="nucleotide sequence ID" value="NZ_FOIZ01000001.1"/>
</dbReference>
<dbReference type="Gene3D" id="3.40.50.720">
    <property type="entry name" value="NAD(P)-binding Rossmann-like Domain"/>
    <property type="match status" value="1"/>
</dbReference>
<organism evidence="3 4">
    <name type="scientific">Cognatiyoonia koreensis</name>
    <dbReference type="NCBI Taxonomy" id="364200"/>
    <lineage>
        <taxon>Bacteria</taxon>
        <taxon>Pseudomonadati</taxon>
        <taxon>Pseudomonadota</taxon>
        <taxon>Alphaproteobacteria</taxon>
        <taxon>Rhodobacterales</taxon>
        <taxon>Paracoccaceae</taxon>
        <taxon>Cognatiyoonia</taxon>
    </lineage>
</organism>
<reference evidence="3 4" key="1">
    <citation type="submission" date="2016-10" db="EMBL/GenBank/DDBJ databases">
        <authorList>
            <person name="de Groot N.N."/>
        </authorList>
    </citation>
    <scope>NUCLEOTIDE SEQUENCE [LARGE SCALE GENOMIC DNA]</scope>
    <source>
        <strain evidence="3 4">DSM 17925</strain>
    </source>
</reference>
<dbReference type="InterPro" id="IPR025311">
    <property type="entry name" value="DUF4166"/>
</dbReference>
<dbReference type="EMBL" id="FOIZ01000001">
    <property type="protein sequence ID" value="SEV97466.1"/>
    <property type="molecule type" value="Genomic_DNA"/>
</dbReference>
<accession>A0A1I0NAD5</accession>
<dbReference type="InterPro" id="IPR005097">
    <property type="entry name" value="Sacchrp_dh_NADP-bd"/>
</dbReference>
<proteinExistence type="predicted"/>